<feature type="domain" description="Restriction of telomere capping protein 4 C-terminal" evidence="9">
    <location>
        <begin position="370"/>
        <end position="492"/>
    </location>
</feature>
<feature type="region of interest" description="Disordered" evidence="8">
    <location>
        <begin position="241"/>
        <end position="287"/>
    </location>
</feature>
<keyword evidence="11" id="KW-1185">Reference proteome</keyword>
<comment type="function">
    <text evidence="1">May be involved in a process influencing telomere capping.</text>
</comment>
<dbReference type="GO" id="GO:0005737">
    <property type="term" value="C:cytoplasm"/>
    <property type="evidence" value="ECO:0007669"/>
    <property type="project" value="UniProtKB-SubCell"/>
</dbReference>
<feature type="compositionally biased region" description="Polar residues" evidence="8">
    <location>
        <begin position="176"/>
        <end position="190"/>
    </location>
</feature>
<dbReference type="SMART" id="SM01312">
    <property type="entry name" value="RTC4"/>
    <property type="match status" value="1"/>
</dbReference>
<evidence type="ECO:0000256" key="2">
    <source>
        <dbReference type="ARBA" id="ARBA00004123"/>
    </source>
</evidence>
<feature type="region of interest" description="Disordered" evidence="8">
    <location>
        <begin position="1"/>
        <end position="211"/>
    </location>
</feature>
<evidence type="ECO:0000256" key="1">
    <source>
        <dbReference type="ARBA" id="ARBA00002738"/>
    </source>
</evidence>
<feature type="compositionally biased region" description="Low complexity" evidence="8">
    <location>
        <begin position="52"/>
        <end position="68"/>
    </location>
</feature>
<comment type="subcellular location">
    <subcellularLocation>
        <location evidence="3">Cytoplasm</location>
    </subcellularLocation>
    <subcellularLocation>
        <location evidence="2">Nucleus</location>
    </subcellularLocation>
</comment>
<dbReference type="PANTHER" id="PTHR41391">
    <property type="entry name" value="RESTRICTION OF TELOMERE CAPPING PROTEIN 4"/>
    <property type="match status" value="1"/>
</dbReference>
<protein>
    <recommendedName>
        <fullName evidence="5">Restriction of telomere capping protein 4</fullName>
    </recommendedName>
</protein>
<gene>
    <name evidence="10" type="ORF">M501DRAFT_987226</name>
</gene>
<dbReference type="InterPro" id="IPR039024">
    <property type="entry name" value="RTC4"/>
</dbReference>
<keyword evidence="7" id="KW-0539">Nucleus</keyword>
<dbReference type="InterPro" id="IPR028094">
    <property type="entry name" value="RTC4_C"/>
</dbReference>
<comment type="similarity">
    <text evidence="4">Belongs to the RTC4 family.</text>
</comment>
<dbReference type="AlphaFoldDB" id="A0A9P4S750"/>
<dbReference type="Pfam" id="PF14474">
    <property type="entry name" value="RTC4"/>
    <property type="match status" value="1"/>
</dbReference>
<reference evidence="10" key="1">
    <citation type="journal article" date="2020" name="Stud. Mycol.">
        <title>101 Dothideomycetes genomes: a test case for predicting lifestyles and emergence of pathogens.</title>
        <authorList>
            <person name="Haridas S."/>
            <person name="Albert R."/>
            <person name="Binder M."/>
            <person name="Bloem J."/>
            <person name="Labutti K."/>
            <person name="Salamov A."/>
            <person name="Andreopoulos B."/>
            <person name="Baker S."/>
            <person name="Barry K."/>
            <person name="Bills G."/>
            <person name="Bluhm B."/>
            <person name="Cannon C."/>
            <person name="Castanera R."/>
            <person name="Culley D."/>
            <person name="Daum C."/>
            <person name="Ezra D."/>
            <person name="Gonzalez J."/>
            <person name="Henrissat B."/>
            <person name="Kuo A."/>
            <person name="Liang C."/>
            <person name="Lipzen A."/>
            <person name="Lutzoni F."/>
            <person name="Magnuson J."/>
            <person name="Mondo S."/>
            <person name="Nolan M."/>
            <person name="Ohm R."/>
            <person name="Pangilinan J."/>
            <person name="Park H.-J."/>
            <person name="Ramirez L."/>
            <person name="Alfaro M."/>
            <person name="Sun H."/>
            <person name="Tritt A."/>
            <person name="Yoshinaga Y."/>
            <person name="Zwiers L.-H."/>
            <person name="Turgeon B."/>
            <person name="Goodwin S."/>
            <person name="Spatafora J."/>
            <person name="Crous P."/>
            <person name="Grigoriev I."/>
        </authorList>
    </citation>
    <scope>NUCLEOTIDE SEQUENCE</scope>
    <source>
        <strain evidence="10">CBS 101060</strain>
    </source>
</reference>
<accession>A0A9P4S750</accession>
<dbReference type="GO" id="GO:0005634">
    <property type="term" value="C:nucleus"/>
    <property type="evidence" value="ECO:0007669"/>
    <property type="project" value="UniProtKB-SubCell"/>
</dbReference>
<evidence type="ECO:0000256" key="8">
    <source>
        <dbReference type="SAM" id="MobiDB-lite"/>
    </source>
</evidence>
<evidence type="ECO:0000256" key="4">
    <source>
        <dbReference type="ARBA" id="ARBA00009461"/>
    </source>
</evidence>
<name>A0A9P4S750_9PEZI</name>
<dbReference type="PANTHER" id="PTHR41391:SF1">
    <property type="entry name" value="RESTRICTION OF TELOMERE CAPPING PROTEIN 4"/>
    <property type="match status" value="1"/>
</dbReference>
<evidence type="ECO:0000313" key="10">
    <source>
        <dbReference type="EMBL" id="KAF2836497.1"/>
    </source>
</evidence>
<feature type="compositionally biased region" description="Basic and acidic residues" evidence="8">
    <location>
        <begin position="93"/>
        <end position="108"/>
    </location>
</feature>
<sequence length="529" mass="59009">MPPLTRNIKPQGSLLGTVGNKDNPGHHKNTSQIKALKIPVEDINADPEISSDSESPALSLSSASSGPGFKNGIRNSQRRSIRVPQLGRYGNMQKEKERLGLAEPDRENILSNSSHAQDDASEDGMFSAFGMGMDRKRKKPTTKYGGTTANIHTEATGSKKTKKAGSTEDRGLPLNTYESSTGKPNSGSQTKELKNYATPKSKASSKKVAQKKWIDVPDVLPRDSSPLPEKRSLKLYDVTETNNSSQFTASRSRAKLDSTLDDSESSLSAANSAITPPDSPVYSSQAGDSYDSTSISLAICPLCRETVDPQHLLEFSNGRSRLSVKNQMEFCNQHKERAALDEYRSKGYPTVDWDNLESRLQQHRDHLLLVLDRVRDSHFRSRMDKKVDSGKERNILKSIDTEHGEALTPGYYGRKGAKIFTQWINSTLERNLRLKKASDSSIRADGITSYIQRVLVPELAMQLIMEDMDVDEVQAREILKESIKIGELVHAPVDDEFKMQEKVDEWAEGNIDVERYQFEDDDWGRNEEG</sequence>
<comment type="caution">
    <text evidence="10">The sequence shown here is derived from an EMBL/GenBank/DDBJ whole genome shotgun (WGS) entry which is preliminary data.</text>
</comment>
<evidence type="ECO:0000256" key="3">
    <source>
        <dbReference type="ARBA" id="ARBA00004496"/>
    </source>
</evidence>
<evidence type="ECO:0000313" key="11">
    <source>
        <dbReference type="Proteomes" id="UP000799429"/>
    </source>
</evidence>
<dbReference type="Proteomes" id="UP000799429">
    <property type="component" value="Unassembled WGS sequence"/>
</dbReference>
<proteinExistence type="inferred from homology"/>
<dbReference type="OrthoDB" id="128308at2759"/>
<evidence type="ECO:0000259" key="9">
    <source>
        <dbReference type="SMART" id="SM01312"/>
    </source>
</evidence>
<keyword evidence="6" id="KW-0963">Cytoplasm</keyword>
<feature type="compositionally biased region" description="Polar residues" evidence="8">
    <location>
        <begin position="241"/>
        <end position="251"/>
    </location>
</feature>
<organism evidence="10 11">
    <name type="scientific">Patellaria atrata CBS 101060</name>
    <dbReference type="NCBI Taxonomy" id="1346257"/>
    <lineage>
        <taxon>Eukaryota</taxon>
        <taxon>Fungi</taxon>
        <taxon>Dikarya</taxon>
        <taxon>Ascomycota</taxon>
        <taxon>Pezizomycotina</taxon>
        <taxon>Dothideomycetes</taxon>
        <taxon>Dothideomycetes incertae sedis</taxon>
        <taxon>Patellariales</taxon>
        <taxon>Patellariaceae</taxon>
        <taxon>Patellaria</taxon>
    </lineage>
</organism>
<evidence type="ECO:0000256" key="7">
    <source>
        <dbReference type="ARBA" id="ARBA00023242"/>
    </source>
</evidence>
<evidence type="ECO:0000256" key="6">
    <source>
        <dbReference type="ARBA" id="ARBA00022490"/>
    </source>
</evidence>
<evidence type="ECO:0000256" key="5">
    <source>
        <dbReference type="ARBA" id="ARBA00015162"/>
    </source>
</evidence>
<dbReference type="EMBL" id="MU006103">
    <property type="protein sequence ID" value="KAF2836497.1"/>
    <property type="molecule type" value="Genomic_DNA"/>
</dbReference>